<organism evidence="3">
    <name type="scientific">Salmonella enterica subsp. enterica serovar Gaminara</name>
    <dbReference type="NCBI Taxonomy" id="913070"/>
    <lineage>
        <taxon>Bacteria</taxon>
        <taxon>Pseudomonadati</taxon>
        <taxon>Pseudomonadota</taxon>
        <taxon>Gammaproteobacteria</taxon>
        <taxon>Enterobacterales</taxon>
        <taxon>Enterobacteriaceae</taxon>
        <taxon>Salmonella</taxon>
    </lineage>
</organism>
<keyword evidence="2" id="KW-1133">Transmembrane helix</keyword>
<evidence type="ECO:0000313" key="3">
    <source>
        <dbReference type="EMBL" id="ECT7283090.1"/>
    </source>
</evidence>
<feature type="coiled-coil region" evidence="1">
    <location>
        <begin position="51"/>
        <end position="78"/>
    </location>
</feature>
<evidence type="ECO:0000256" key="2">
    <source>
        <dbReference type="SAM" id="Phobius"/>
    </source>
</evidence>
<accession>A0A602MTG2</accession>
<name>A0A602MTG2_SALET</name>
<keyword evidence="2" id="KW-0472">Membrane</keyword>
<keyword evidence="2" id="KW-0812">Transmembrane</keyword>
<feature type="transmembrane region" description="Helical" evidence="2">
    <location>
        <begin position="20"/>
        <end position="44"/>
    </location>
</feature>
<keyword evidence="1" id="KW-0175">Coiled coil</keyword>
<proteinExistence type="predicted"/>
<sequence>MKIIGMVLYAGSIIYTLVDIIGVAGTLITSVLVAFWLLFSWLIYVAIGGSEAKKDAEIATLKAEIENLKSKKQESGCKR</sequence>
<reference evidence="3" key="1">
    <citation type="submission" date="2018-07" db="EMBL/GenBank/DDBJ databases">
        <authorList>
            <consortium name="NARMS: The National Antimicrobial Resistance Monitoring System"/>
        </authorList>
    </citation>
    <scope>NUCLEOTIDE SEQUENCE</scope>
    <source>
        <strain evidence="3">CVM N42501</strain>
    </source>
</reference>
<comment type="caution">
    <text evidence="3">The sequence shown here is derived from an EMBL/GenBank/DDBJ whole genome shotgun (WGS) entry which is preliminary data.</text>
</comment>
<dbReference type="EMBL" id="AAKNPZ010000024">
    <property type="protein sequence ID" value="ECT7283090.1"/>
    <property type="molecule type" value="Genomic_DNA"/>
</dbReference>
<protein>
    <submittedName>
        <fullName evidence="3">Uncharacterized protein</fullName>
    </submittedName>
</protein>
<evidence type="ECO:0000256" key="1">
    <source>
        <dbReference type="SAM" id="Coils"/>
    </source>
</evidence>
<gene>
    <name evidence="3" type="ORF">A9W71_19760</name>
</gene>
<dbReference type="AlphaFoldDB" id="A0A602MTG2"/>